<name>A0A7W8X6G1_9HYPH</name>
<dbReference type="PROSITE" id="PS51273">
    <property type="entry name" value="GATASE_TYPE_1"/>
    <property type="match status" value="1"/>
</dbReference>
<dbReference type="PANTHER" id="PTHR42695:SF5">
    <property type="entry name" value="GLUTAMINE AMIDOTRANSFERASE YLR126C-RELATED"/>
    <property type="match status" value="1"/>
</dbReference>
<sequence length="250" mass="26970">MRVLVVENMIHSDLGQVGVALGEAGAEIDLRRPFTGEALPADIHAHDALVVLGGEQSAVDDHIHPYLPQLARLMRAFADADKAVLGICLGSQLLARAHGAENLLGQTCEFGWHDVALTAAGEGDPVLNAAGTSFPIFEWHADTFTLPEGAVRLATNPAVANQAFRIGRAAYGMQFHFEAGTRVVEDWNRIFEDQIMGIDPHWLERYPEHAARDAEQADAAGLALARAWVRTIRRVEADGSEARKLAAASA</sequence>
<dbReference type="EC" id="6.3.5.2" evidence="2"/>
<evidence type="ECO:0000313" key="3">
    <source>
        <dbReference type="Proteomes" id="UP000585507"/>
    </source>
</evidence>
<dbReference type="Gene3D" id="3.40.50.880">
    <property type="match status" value="1"/>
</dbReference>
<dbReference type="RefSeq" id="WP_018323640.1">
    <property type="nucleotide sequence ID" value="NZ_JACHBK010000001.1"/>
</dbReference>
<dbReference type="SUPFAM" id="SSF52317">
    <property type="entry name" value="Class I glutamine amidotransferase-like"/>
    <property type="match status" value="1"/>
</dbReference>
<dbReference type="Pfam" id="PF00117">
    <property type="entry name" value="GATase"/>
    <property type="match status" value="1"/>
</dbReference>
<proteinExistence type="predicted"/>
<keyword evidence="2" id="KW-0436">Ligase</keyword>
<evidence type="ECO:0000259" key="1">
    <source>
        <dbReference type="Pfam" id="PF00117"/>
    </source>
</evidence>
<dbReference type="CDD" id="cd01741">
    <property type="entry name" value="GATase1_1"/>
    <property type="match status" value="1"/>
</dbReference>
<comment type="caution">
    <text evidence="2">The sequence shown here is derived from an EMBL/GenBank/DDBJ whole genome shotgun (WGS) entry which is preliminary data.</text>
</comment>
<dbReference type="GO" id="GO:0005829">
    <property type="term" value="C:cytosol"/>
    <property type="evidence" value="ECO:0007669"/>
    <property type="project" value="TreeGrafter"/>
</dbReference>
<feature type="domain" description="Glutamine amidotransferase" evidence="1">
    <location>
        <begin position="43"/>
        <end position="180"/>
    </location>
</feature>
<gene>
    <name evidence="2" type="ORF">GGD55_000033</name>
</gene>
<accession>A0A7W8X6G1</accession>
<protein>
    <submittedName>
        <fullName evidence="2">GMP synthase (Glutamine-hydrolyzing)</fullName>
        <ecNumber evidence="2">6.3.5.2</ecNumber>
    </submittedName>
</protein>
<dbReference type="InterPro" id="IPR044992">
    <property type="entry name" value="ChyE-like"/>
</dbReference>
<dbReference type="InterPro" id="IPR029062">
    <property type="entry name" value="Class_I_gatase-like"/>
</dbReference>
<reference evidence="2 3" key="1">
    <citation type="submission" date="2020-08" db="EMBL/GenBank/DDBJ databases">
        <title>Genomic Encyclopedia of Type Strains, Phase IV (KMG-V): Genome sequencing to study the core and pangenomes of soil and plant-associated prokaryotes.</title>
        <authorList>
            <person name="Whitman W."/>
        </authorList>
    </citation>
    <scope>NUCLEOTIDE SEQUENCE [LARGE SCALE GENOMIC DNA]</scope>
    <source>
        <strain evidence="2 3">SEMIA 4084</strain>
    </source>
</reference>
<dbReference type="AlphaFoldDB" id="A0A7W8X6G1"/>
<dbReference type="PANTHER" id="PTHR42695">
    <property type="entry name" value="GLUTAMINE AMIDOTRANSFERASE YLR126C-RELATED"/>
    <property type="match status" value="1"/>
</dbReference>
<dbReference type="GO" id="GO:0003922">
    <property type="term" value="F:GMP synthase (glutamine-hydrolyzing) activity"/>
    <property type="evidence" value="ECO:0007669"/>
    <property type="project" value="UniProtKB-EC"/>
</dbReference>
<evidence type="ECO:0000313" key="2">
    <source>
        <dbReference type="EMBL" id="MBB5533372.1"/>
    </source>
</evidence>
<keyword evidence="3" id="KW-1185">Reference proteome</keyword>
<dbReference type="InterPro" id="IPR017926">
    <property type="entry name" value="GATASE"/>
</dbReference>
<dbReference type="EMBL" id="JACHBK010000001">
    <property type="protein sequence ID" value="MBB5533372.1"/>
    <property type="molecule type" value="Genomic_DNA"/>
</dbReference>
<dbReference type="Proteomes" id="UP000585507">
    <property type="component" value="Unassembled WGS sequence"/>
</dbReference>
<organism evidence="2 3">
    <name type="scientific">Rhizobium giardinii</name>
    <dbReference type="NCBI Taxonomy" id="56731"/>
    <lineage>
        <taxon>Bacteria</taxon>
        <taxon>Pseudomonadati</taxon>
        <taxon>Pseudomonadota</taxon>
        <taxon>Alphaproteobacteria</taxon>
        <taxon>Hyphomicrobiales</taxon>
        <taxon>Rhizobiaceae</taxon>
        <taxon>Rhizobium/Agrobacterium group</taxon>
        <taxon>Rhizobium</taxon>
    </lineage>
</organism>